<keyword evidence="6" id="KW-0119">Carbohydrate metabolism</keyword>
<evidence type="ECO:0000256" key="6">
    <source>
        <dbReference type="ARBA" id="ARBA00023277"/>
    </source>
</evidence>
<dbReference type="GO" id="GO:0016301">
    <property type="term" value="F:kinase activity"/>
    <property type="evidence" value="ECO:0007669"/>
    <property type="project" value="UniProtKB-KW"/>
</dbReference>
<evidence type="ECO:0000256" key="5">
    <source>
        <dbReference type="ARBA" id="ARBA00022840"/>
    </source>
</evidence>
<organism evidence="10 11">
    <name type="scientific">Limnochorda pilosa</name>
    <dbReference type="NCBI Taxonomy" id="1555112"/>
    <lineage>
        <taxon>Bacteria</taxon>
        <taxon>Bacillati</taxon>
        <taxon>Bacillota</taxon>
        <taxon>Limnochordia</taxon>
        <taxon>Limnochordales</taxon>
        <taxon>Limnochordaceae</taxon>
        <taxon>Limnochorda</taxon>
    </lineage>
</organism>
<dbReference type="Gene3D" id="3.40.50.10840">
    <property type="entry name" value="Putative sugar-binding, N-terminal domain"/>
    <property type="match status" value="1"/>
</dbReference>
<dbReference type="InterPro" id="IPR031475">
    <property type="entry name" value="NBD_C"/>
</dbReference>
<dbReference type="InterPro" id="IPR037051">
    <property type="entry name" value="4-carb_acid_sugar_kinase_N_sf"/>
</dbReference>
<proteinExistence type="inferred from homology"/>
<dbReference type="InterPro" id="IPR042213">
    <property type="entry name" value="NBD_C_sf"/>
</dbReference>
<evidence type="ECO:0000313" key="11">
    <source>
        <dbReference type="Proteomes" id="UP000065807"/>
    </source>
</evidence>
<dbReference type="GO" id="GO:0005524">
    <property type="term" value="F:ATP binding"/>
    <property type="evidence" value="ECO:0007669"/>
    <property type="project" value="UniProtKB-KW"/>
</dbReference>
<dbReference type="Pfam" id="PF17042">
    <property type="entry name" value="NBD_C"/>
    <property type="match status" value="1"/>
</dbReference>
<keyword evidence="4" id="KW-0418">Kinase</keyword>
<feature type="domain" description="Four-carbon acid sugar kinase nucleotide binding" evidence="9">
    <location>
        <begin position="287"/>
        <end position="457"/>
    </location>
</feature>
<feature type="region of interest" description="Disordered" evidence="7">
    <location>
        <begin position="253"/>
        <end position="281"/>
    </location>
</feature>
<evidence type="ECO:0000256" key="3">
    <source>
        <dbReference type="ARBA" id="ARBA00022741"/>
    </source>
</evidence>
<dbReference type="Proteomes" id="UP000065807">
    <property type="component" value="Chromosome"/>
</dbReference>
<dbReference type="InterPro" id="IPR010737">
    <property type="entry name" value="4-carb_acid_sugar_kinase_N"/>
</dbReference>
<dbReference type="OrthoDB" id="9778478at2"/>
<dbReference type="STRING" id="1555112.LIP_1910"/>
<keyword evidence="5" id="KW-0067">ATP-binding</keyword>
<evidence type="ECO:0008006" key="12">
    <source>
        <dbReference type="Google" id="ProtNLM"/>
    </source>
</evidence>
<reference evidence="11" key="2">
    <citation type="journal article" date="2016" name="Int. J. Syst. Evol. Microbiol.">
        <title>Complete genome sequence and cell structure of Limnochorda pilosa, a Gram-negative spore-former within the phylum Firmicutes.</title>
        <authorList>
            <person name="Watanabe M."/>
            <person name="Kojima H."/>
            <person name="Fukui M."/>
        </authorList>
    </citation>
    <scope>NUCLEOTIDE SEQUENCE [LARGE SCALE GENOMIC DNA]</scope>
    <source>
        <strain evidence="11">HC45</strain>
    </source>
</reference>
<dbReference type="RefSeq" id="WP_068137049.1">
    <property type="nucleotide sequence ID" value="NZ_AP014924.1"/>
</dbReference>
<accession>A0A0K2SKW1</accession>
<evidence type="ECO:0000256" key="7">
    <source>
        <dbReference type="SAM" id="MobiDB-lite"/>
    </source>
</evidence>
<sequence>MSQRPIRLGVVADDLTGANATGVRLAGWGMEVWSALTAEEAPRLEGHVQALALVTESRALPAQEAAHRVRRATAVLVEAGANLFGKRIDSTLRGNLGTELEAMMGALDAAGRPHLALVVPAYPASGRVVAGGFLLVHGVPVQETAAGTDPGAPVRSSRVQEVLREQTGLAMESLELDQVLRGPGTARAALEGAIRRGTRVVVADATTDAHIDTLVAATVLLETPVLSVDPGPFTGALARARLIEAGWAVPAPTLRQPAAGSGATRREGPAPGGETPEHSKKPHYLAGVVGSVTPLSLRQVERAARAGAACPVPVPVDALVAATSSAEADPATVRHAAREALDAALACLRRAEVPLLVTARSGQPLLPAQTAGAVAGAVGELVAALADEAASQGTPLDGLYLSGGDITVASCRALTSPVLRLEVEVEPLVAFARLTGGPWAGLPVVTKGGLVGDEEALVRCLRYLSDGP</sequence>
<evidence type="ECO:0000259" key="9">
    <source>
        <dbReference type="Pfam" id="PF17042"/>
    </source>
</evidence>
<evidence type="ECO:0000313" key="10">
    <source>
        <dbReference type="EMBL" id="BAS27751.1"/>
    </source>
</evidence>
<dbReference type="AlphaFoldDB" id="A0A0K2SKW1"/>
<protein>
    <recommendedName>
        <fullName evidence="12">Four-carbon acid sugar kinase family protein</fullName>
    </recommendedName>
</protein>
<evidence type="ECO:0000256" key="2">
    <source>
        <dbReference type="ARBA" id="ARBA00022679"/>
    </source>
</evidence>
<evidence type="ECO:0000259" key="8">
    <source>
        <dbReference type="Pfam" id="PF07005"/>
    </source>
</evidence>
<keyword evidence="2" id="KW-0808">Transferase</keyword>
<dbReference type="Gene3D" id="3.40.980.20">
    <property type="entry name" value="Four-carbon acid sugar kinase, nucleotide binding domain"/>
    <property type="match status" value="1"/>
</dbReference>
<name>A0A0K2SKW1_LIMPI</name>
<comment type="similarity">
    <text evidence="1">Belongs to the four-carbon acid sugar kinase family.</text>
</comment>
<gene>
    <name evidence="10" type="ORF">LIP_1910</name>
</gene>
<keyword evidence="11" id="KW-1185">Reference proteome</keyword>
<dbReference type="SUPFAM" id="SSF142764">
    <property type="entry name" value="YgbK-like"/>
    <property type="match status" value="1"/>
</dbReference>
<dbReference type="Pfam" id="PF07005">
    <property type="entry name" value="SBD_N"/>
    <property type="match status" value="1"/>
</dbReference>
<dbReference type="KEGG" id="lpil:LIP_1910"/>
<evidence type="ECO:0000256" key="4">
    <source>
        <dbReference type="ARBA" id="ARBA00022777"/>
    </source>
</evidence>
<reference evidence="11" key="1">
    <citation type="submission" date="2015-07" db="EMBL/GenBank/DDBJ databases">
        <title>Complete genome sequence and phylogenetic analysis of Limnochorda pilosa.</title>
        <authorList>
            <person name="Watanabe M."/>
            <person name="Kojima H."/>
            <person name="Fukui M."/>
        </authorList>
    </citation>
    <scope>NUCLEOTIDE SEQUENCE [LARGE SCALE GENOMIC DNA]</scope>
    <source>
        <strain evidence="11">HC45</strain>
    </source>
</reference>
<dbReference type="PATRIC" id="fig|1555112.3.peg.1943"/>
<dbReference type="EMBL" id="AP014924">
    <property type="protein sequence ID" value="BAS27751.1"/>
    <property type="molecule type" value="Genomic_DNA"/>
</dbReference>
<evidence type="ECO:0000256" key="1">
    <source>
        <dbReference type="ARBA" id="ARBA00005715"/>
    </source>
</evidence>
<keyword evidence="3" id="KW-0547">Nucleotide-binding</keyword>
<feature type="domain" description="Four-carbon acid sugar kinase N-terminal" evidence="8">
    <location>
        <begin position="8"/>
        <end position="237"/>
    </location>
</feature>